<dbReference type="InterPro" id="IPR052701">
    <property type="entry name" value="GAG_Ulvan_Degrading_Sulfatases"/>
</dbReference>
<dbReference type="Pfam" id="PF00884">
    <property type="entry name" value="Sulfatase"/>
    <property type="match status" value="1"/>
</dbReference>
<dbReference type="EMBL" id="CP053452">
    <property type="protein sequence ID" value="QJW98569.1"/>
    <property type="molecule type" value="Genomic_DNA"/>
</dbReference>
<dbReference type="PANTHER" id="PTHR43751">
    <property type="entry name" value="SULFATASE"/>
    <property type="match status" value="1"/>
</dbReference>
<dbReference type="GO" id="GO:0004065">
    <property type="term" value="F:arylsulfatase activity"/>
    <property type="evidence" value="ECO:0007669"/>
    <property type="project" value="UniProtKB-EC"/>
</dbReference>
<proteinExistence type="predicted"/>
<dbReference type="AlphaFoldDB" id="A0A6M5YX61"/>
<dbReference type="Gene3D" id="3.30.1120.10">
    <property type="match status" value="1"/>
</dbReference>
<sequence length="585" mass="63845">MFTGSRIQTALVLAVGLTAGYAAASGRFNSFASTGAAPAGAADPTAGPAAGGCCAGADPAALAAVAAHNAKVAAAAQKDGKKPNVCVIWGDDIGQSNLSCYTRGVMGYHTPNIDGIAKAGMMFTDYYGEQSCTAGRASFITGQHGLRTGLTKVGLPGATLGLQKEDPTIAELLKPLGYATGQFGKNHLGDRNEFLPTVHGFDEFYGNLYHLNAEEEPELPDYPKDPAFRAKYGPRGVLDCKATDRDDPTVDGRFGKIGKQTIKDTGPLTRKRMETIDDDVADRAAEFIKRQAQADKPFFVWVNFTHMHFRTHVKPESRGQSGRWMGEYADAMIDHDKNMGTVLTALDAAGVADNTFVVYSTDNGPHMNTWPDGAMTPFRNEKNSNWEGAYRVPCLVRWPGKVAAGSVSNQITGHHDWMPTVLALAGDAGVTEKLLKGHPVGDATYKVHLDGYNLVPHLTGQSARGPRESFLYCNDDQQLVGLRYDNWKLVFMEQRAPGTLLVWANPFTTLRVPKMYNLRLDPYERADLTSNTYYDWLMDHAFLCVPAQDYVGKFLMTFKDYPQRQKAASFNLDEVMKKLQESGGK</sequence>
<dbReference type="Gene3D" id="3.40.720.10">
    <property type="entry name" value="Alkaline Phosphatase, subunit A"/>
    <property type="match status" value="1"/>
</dbReference>
<dbReference type="InterPro" id="IPR000917">
    <property type="entry name" value="Sulfatase_N"/>
</dbReference>
<organism evidence="3 4">
    <name type="scientific">Frigoriglobus tundricola</name>
    <dbReference type="NCBI Taxonomy" id="2774151"/>
    <lineage>
        <taxon>Bacteria</taxon>
        <taxon>Pseudomonadati</taxon>
        <taxon>Planctomycetota</taxon>
        <taxon>Planctomycetia</taxon>
        <taxon>Gemmatales</taxon>
        <taxon>Gemmataceae</taxon>
        <taxon>Frigoriglobus</taxon>
    </lineage>
</organism>
<accession>A0A6M5YX61</accession>
<keyword evidence="1" id="KW-0732">Signal</keyword>
<dbReference type="CDD" id="cd16142">
    <property type="entry name" value="ARS_like"/>
    <property type="match status" value="1"/>
</dbReference>
<name>A0A6M5YX61_9BACT</name>
<dbReference type="Proteomes" id="UP000503447">
    <property type="component" value="Chromosome"/>
</dbReference>
<evidence type="ECO:0000313" key="3">
    <source>
        <dbReference type="EMBL" id="QJW98569.1"/>
    </source>
</evidence>
<feature type="domain" description="Sulfatase N-terminal" evidence="2">
    <location>
        <begin position="83"/>
        <end position="426"/>
    </location>
</feature>
<evidence type="ECO:0000313" key="4">
    <source>
        <dbReference type="Proteomes" id="UP000503447"/>
    </source>
</evidence>
<dbReference type="KEGG" id="ftj:FTUN_6164"/>
<dbReference type="PANTHER" id="PTHR43751:SF2">
    <property type="entry name" value="SULFATASE N-TERMINAL DOMAIN-CONTAINING PROTEIN"/>
    <property type="match status" value="1"/>
</dbReference>
<gene>
    <name evidence="3" type="ORF">FTUN_6164</name>
</gene>
<evidence type="ECO:0000256" key="1">
    <source>
        <dbReference type="SAM" id="SignalP"/>
    </source>
</evidence>
<feature type="signal peptide" evidence="1">
    <location>
        <begin position="1"/>
        <end position="24"/>
    </location>
</feature>
<dbReference type="SUPFAM" id="SSF53649">
    <property type="entry name" value="Alkaline phosphatase-like"/>
    <property type="match status" value="1"/>
</dbReference>
<dbReference type="InterPro" id="IPR017850">
    <property type="entry name" value="Alkaline_phosphatase_core_sf"/>
</dbReference>
<keyword evidence="3" id="KW-0378">Hydrolase</keyword>
<feature type="chain" id="PRO_5027112376" evidence="1">
    <location>
        <begin position="25"/>
        <end position="585"/>
    </location>
</feature>
<keyword evidence="4" id="KW-1185">Reference proteome</keyword>
<dbReference type="EC" id="3.1.6.1" evidence="3"/>
<protein>
    <submittedName>
        <fullName evidence="3">Arylsulfatase</fullName>
        <ecNumber evidence="3">3.1.6.1</ecNumber>
    </submittedName>
</protein>
<dbReference type="RefSeq" id="WP_171473717.1">
    <property type="nucleotide sequence ID" value="NZ_CP053452.2"/>
</dbReference>
<reference evidence="4" key="1">
    <citation type="submission" date="2020-05" db="EMBL/GenBank/DDBJ databases">
        <title>Frigoriglobus tundricola gen. nov., sp. nov., a psychrotolerant cellulolytic planctomycete of the family Gemmataceae with two divergent copies of 16S rRNA gene.</title>
        <authorList>
            <person name="Kulichevskaya I.S."/>
            <person name="Ivanova A.A."/>
            <person name="Naumoff D.G."/>
            <person name="Beletsky A.V."/>
            <person name="Rijpstra W.I.C."/>
            <person name="Sinninghe Damste J.S."/>
            <person name="Mardanov A.V."/>
            <person name="Ravin N.V."/>
            <person name="Dedysh S.N."/>
        </authorList>
    </citation>
    <scope>NUCLEOTIDE SEQUENCE [LARGE SCALE GENOMIC DNA]</scope>
    <source>
        <strain evidence="4">PL17</strain>
    </source>
</reference>
<evidence type="ECO:0000259" key="2">
    <source>
        <dbReference type="Pfam" id="PF00884"/>
    </source>
</evidence>